<keyword evidence="2 6" id="KW-0479">Metal-binding</keyword>
<feature type="domain" description="Thiamine pyrophosphate enzyme N-terminal TPP-binding" evidence="7">
    <location>
        <begin position="28"/>
        <end position="139"/>
    </location>
</feature>
<dbReference type="Pfam" id="PF02776">
    <property type="entry name" value="TPP_enzyme_N"/>
    <property type="match status" value="1"/>
</dbReference>
<proteinExistence type="inferred from homology"/>
<keyword evidence="1 6" id="KW-0808">Transferase</keyword>
<keyword evidence="6" id="KW-0474">Menaquinone biosynthesis</keyword>
<dbReference type="GO" id="GO:0000287">
    <property type="term" value="F:magnesium ion binding"/>
    <property type="evidence" value="ECO:0007669"/>
    <property type="project" value="UniProtKB-UniRule"/>
</dbReference>
<evidence type="ECO:0000259" key="7">
    <source>
        <dbReference type="Pfam" id="PF02776"/>
    </source>
</evidence>
<dbReference type="Proteomes" id="UP000000387">
    <property type="component" value="Chromosome"/>
</dbReference>
<dbReference type="InterPro" id="IPR029061">
    <property type="entry name" value="THDP-binding"/>
</dbReference>
<dbReference type="GO" id="GO:0009234">
    <property type="term" value="P:menaquinone biosynthetic process"/>
    <property type="evidence" value="ECO:0007669"/>
    <property type="project" value="UniProtKB-UniRule"/>
</dbReference>
<dbReference type="EC" id="2.2.1.9" evidence="6"/>
<evidence type="ECO:0000256" key="1">
    <source>
        <dbReference type="ARBA" id="ARBA00022679"/>
    </source>
</evidence>
<accession>E3H065</accession>
<dbReference type="EMBL" id="CP002280">
    <property type="protein sequence ID" value="ADP39872.1"/>
    <property type="molecule type" value="Genomic_DNA"/>
</dbReference>
<protein>
    <recommendedName>
        <fullName evidence="6">2-succinyl-5-enolpyruvyl-6-hydroxy-3-cyclohexene-1-carboxylate synthase</fullName>
        <shortName evidence="6">SEPHCHC synthase</shortName>
        <ecNumber evidence="6">2.2.1.9</ecNumber>
    </recommendedName>
    <alternativeName>
        <fullName evidence="6">Menaquinone biosynthesis protein MenD</fullName>
    </alternativeName>
</protein>
<dbReference type="RefSeq" id="WP_013397712.1">
    <property type="nucleotide sequence ID" value="NC_014643.1"/>
</dbReference>
<evidence type="ECO:0000256" key="2">
    <source>
        <dbReference type="ARBA" id="ARBA00022723"/>
    </source>
</evidence>
<comment type="cofactor">
    <cofactor evidence="6">
        <name>thiamine diphosphate</name>
        <dbReference type="ChEBI" id="CHEBI:58937"/>
    </cofactor>
    <text evidence="6">Binds 1 thiamine pyrophosphate per subunit.</text>
</comment>
<comment type="pathway">
    <text evidence="6">Quinol/quinone metabolism; 1,4-dihydroxy-2-naphthoate biosynthesis; 1,4-dihydroxy-2-naphthoate from chorismate: step 2/7.</text>
</comment>
<evidence type="ECO:0000256" key="6">
    <source>
        <dbReference type="HAMAP-Rule" id="MF_01659"/>
    </source>
</evidence>
<name>E3H065_ROTDC</name>
<gene>
    <name evidence="6 8" type="primary">menD</name>
    <name evidence="8" type="ordered locus">HMPREF0733_10414</name>
</gene>
<dbReference type="GO" id="GO:0070204">
    <property type="term" value="F:2-succinyl-5-enolpyruvyl-6-hydroxy-3-cyclohexene-1-carboxylic-acid synthase activity"/>
    <property type="evidence" value="ECO:0007669"/>
    <property type="project" value="UniProtKB-UniRule"/>
</dbReference>
<sequence length="646" mass="68103">MTENPDCADTVQTPPAPAAPDSMLSAVAVLDSLIRAGMRHVVVSPGSRSAPLAYAVAAAEEAGALVAHVRIDERVAAFTALGIAKASRLPVGLVCTSGTALGEYLPAVMEAYHAGVPLAIMSADRPVRLRGTGANQTTIQTDFFSPFVRASADLTSYPEHNPGQQTADFMACLAALTGSDAQDWSRTSDEPVGPAHVNVCFDTPLTPSARTAEILPTWATSLAEHIAPGAASYPAELEPAQLSPVEKLWLIQHEQVAQASPLKPEGAPDCPKTVVIAGDGAEPFAAEFARALNLPLLAEPSSQARHGATAIPQYTTVLGEHAASELGQSIERTILCGHPTLSRPISALLARTDVQHAYYAPRRASWYEPGTRAVREIDSPAELEAFALMGSGVRADDSWLDAWVTAGQRAQEASLTSIEAYRYAKSETVHPQASIPSEECHQDGAYTSQPARIPAQALALQTWNTCAQQHRTLVVGSSSIVRDLDIIAPALGADAPARVLANRGLSGIDGLIATAVGVSLAGYYPTGNARTAADDSAHVAGAPIPVTLICGDLTFQYDISALNLPMTELLPDLDVVVYDDAGGSIFTALEHGTLAQNPQFARAIERFFTVQAAPNTDLERMAAGFGEESGIRVRIHRPNDIFDTQA</sequence>
<comment type="similarity">
    <text evidence="6">Belongs to the TPP enzyme family. MenD subfamily.</text>
</comment>
<evidence type="ECO:0000313" key="9">
    <source>
        <dbReference type="Proteomes" id="UP000000387"/>
    </source>
</evidence>
<keyword evidence="5 6" id="KW-0464">Manganese</keyword>
<reference evidence="9" key="1">
    <citation type="submission" date="2010-10" db="EMBL/GenBank/DDBJ databases">
        <title>The complete genome of Rothia dentocariosa ATCC 17931.</title>
        <authorList>
            <person name="Muzny D."/>
            <person name="Qin X."/>
            <person name="Buhay C."/>
            <person name="Dugan-Rocha S."/>
            <person name="Ding Y."/>
            <person name="Chen G."/>
            <person name="Hawes A."/>
            <person name="Holder M."/>
            <person name="Jhangiani S."/>
            <person name="Johnson A."/>
            <person name="Khan Z."/>
            <person name="Li Z."/>
            <person name="Liu W."/>
            <person name="Liu X."/>
            <person name="Perez L."/>
            <person name="Shen H."/>
            <person name="Wang Q."/>
            <person name="Watt J."/>
            <person name="Xi L."/>
            <person name="Xin Y."/>
            <person name="Zhou J."/>
            <person name="Deng J."/>
            <person name="Jiang H."/>
            <person name="Liu Y."/>
            <person name="Qu J."/>
            <person name="Song X.-Z."/>
            <person name="Zhang L."/>
            <person name="Villasana D."/>
            <person name="Johnson A."/>
            <person name="Liu J."/>
            <person name="Liyanage D."/>
            <person name="Lorensuhewa L."/>
            <person name="Robinson T."/>
            <person name="Song A."/>
            <person name="Song B.-B."/>
            <person name="Dinh H."/>
            <person name="Thornton R."/>
            <person name="Coyle M."/>
            <person name="Francisco L."/>
            <person name="Jackson L."/>
            <person name="Javaid M."/>
            <person name="Korchina V."/>
            <person name="Kovar C."/>
            <person name="Mata R."/>
            <person name="Mathew T."/>
            <person name="Ngo R."/>
            <person name="Nguyen L."/>
            <person name="Nguyen N."/>
            <person name="Okwuonu G."/>
            <person name="Ongeri F."/>
            <person name="Pham C."/>
            <person name="Simmons D."/>
            <person name="Wilczek-Boney K."/>
            <person name="Hale W."/>
            <person name="Jakkamsetti A."/>
            <person name="Pham P."/>
            <person name="Ruth R."/>
            <person name="San Lucas F."/>
            <person name="Warren J."/>
            <person name="Zhang J."/>
            <person name="Zhao Z."/>
            <person name="Zhou C."/>
            <person name="Zhu D."/>
            <person name="Lee S."/>
            <person name="Bess C."/>
            <person name="Blankenburg K."/>
            <person name="Forbes L."/>
            <person name="Fu Q."/>
            <person name="Gubbala S."/>
            <person name="Hirani K."/>
            <person name="Jayaseelan J.C."/>
            <person name="Lara F."/>
            <person name="Munidasa M."/>
            <person name="Palculict T."/>
            <person name="Patil S."/>
            <person name="Pu L.-L."/>
            <person name="Saada N."/>
            <person name="Tang L."/>
            <person name="Weissenberger G."/>
            <person name="Zhu Y."/>
            <person name="Hemphill L."/>
            <person name="Shang Y."/>
            <person name="Youmans B."/>
            <person name="Ayvaz T."/>
            <person name="Ross M."/>
            <person name="Santibanez J."/>
            <person name="Aqrawi P."/>
            <person name="Gross S."/>
            <person name="Joshi V."/>
            <person name="Fowler G."/>
            <person name="Nazareth L."/>
            <person name="Reid J."/>
            <person name="Worley K."/>
            <person name="Petrosino J."/>
            <person name="Highlander S."/>
            <person name="Gibbs R."/>
        </authorList>
    </citation>
    <scope>NUCLEOTIDE SEQUENCE [LARGE SCALE GENOMIC DNA]</scope>
    <source>
        <strain evidence="9">ATCC 17931 / CDC X599 / XDIA</strain>
    </source>
</reference>
<dbReference type="eggNOG" id="COG1165">
    <property type="taxonomic scope" value="Bacteria"/>
</dbReference>
<dbReference type="PANTHER" id="PTHR42916">
    <property type="entry name" value="2-SUCCINYL-5-ENOLPYRUVYL-6-HYDROXY-3-CYCLOHEXENE-1-CARBOXYLATE SYNTHASE"/>
    <property type="match status" value="1"/>
</dbReference>
<comment type="catalytic activity">
    <reaction evidence="6">
        <text>isochorismate + 2-oxoglutarate + H(+) = 5-enolpyruvoyl-6-hydroxy-2-succinyl-cyclohex-3-ene-1-carboxylate + CO2</text>
        <dbReference type="Rhea" id="RHEA:25593"/>
        <dbReference type="ChEBI" id="CHEBI:15378"/>
        <dbReference type="ChEBI" id="CHEBI:16526"/>
        <dbReference type="ChEBI" id="CHEBI:16810"/>
        <dbReference type="ChEBI" id="CHEBI:29780"/>
        <dbReference type="ChEBI" id="CHEBI:58818"/>
        <dbReference type="EC" id="2.2.1.9"/>
    </reaction>
</comment>
<dbReference type="Gene3D" id="3.40.50.1220">
    <property type="entry name" value="TPP-binding domain"/>
    <property type="match status" value="1"/>
</dbReference>
<evidence type="ECO:0000256" key="5">
    <source>
        <dbReference type="ARBA" id="ARBA00023211"/>
    </source>
</evidence>
<evidence type="ECO:0000256" key="3">
    <source>
        <dbReference type="ARBA" id="ARBA00022842"/>
    </source>
</evidence>
<dbReference type="UniPathway" id="UPA00079"/>
<evidence type="ECO:0000256" key="4">
    <source>
        <dbReference type="ARBA" id="ARBA00023052"/>
    </source>
</evidence>
<evidence type="ECO:0000313" key="8">
    <source>
        <dbReference type="EMBL" id="ADP39872.1"/>
    </source>
</evidence>
<comment type="pathway">
    <text evidence="6">Quinol/quinone metabolism; menaquinone biosynthesis.</text>
</comment>
<comment type="subunit">
    <text evidence="6">Homodimer.</text>
</comment>
<dbReference type="HAMAP" id="MF_01659">
    <property type="entry name" value="MenD"/>
    <property type="match status" value="1"/>
</dbReference>
<comment type="function">
    <text evidence="6">Catalyzes the thiamine diphosphate-dependent decarboxylation of 2-oxoglutarate and the subsequent addition of the resulting succinic semialdehyde-thiamine pyrophosphate anion to isochorismate to yield 2-succinyl-5-enolpyruvyl-6-hydroxy-3-cyclohexene-1-carboxylate (SEPHCHC).</text>
</comment>
<dbReference type="PANTHER" id="PTHR42916:SF1">
    <property type="entry name" value="PROTEIN PHYLLO, CHLOROPLASTIC"/>
    <property type="match status" value="1"/>
</dbReference>
<dbReference type="AlphaFoldDB" id="E3H065"/>
<dbReference type="KEGG" id="rdn:HMPREF0733_10414"/>
<comment type="cofactor">
    <cofactor evidence="6">
        <name>Mg(2+)</name>
        <dbReference type="ChEBI" id="CHEBI:18420"/>
    </cofactor>
    <cofactor evidence="6">
        <name>Mn(2+)</name>
        <dbReference type="ChEBI" id="CHEBI:29035"/>
    </cofactor>
</comment>
<dbReference type="GeneID" id="29743767"/>
<dbReference type="InterPro" id="IPR012001">
    <property type="entry name" value="Thiamin_PyroP_enz_TPP-bd_dom"/>
</dbReference>
<keyword evidence="4 6" id="KW-0786">Thiamine pyrophosphate</keyword>
<organism evidence="8 9">
    <name type="scientific">Rothia dentocariosa (strain ATCC 17931 / CDC X599 / XDIA)</name>
    <dbReference type="NCBI Taxonomy" id="762948"/>
    <lineage>
        <taxon>Bacteria</taxon>
        <taxon>Bacillati</taxon>
        <taxon>Actinomycetota</taxon>
        <taxon>Actinomycetes</taxon>
        <taxon>Micrococcales</taxon>
        <taxon>Micrococcaceae</taxon>
        <taxon>Rothia</taxon>
    </lineage>
</organism>
<dbReference type="GO" id="GO:0030145">
    <property type="term" value="F:manganese ion binding"/>
    <property type="evidence" value="ECO:0007669"/>
    <property type="project" value="UniProtKB-UniRule"/>
</dbReference>
<dbReference type="Gene3D" id="3.40.50.970">
    <property type="match status" value="2"/>
</dbReference>
<dbReference type="UniPathway" id="UPA01057">
    <property type="reaction ID" value="UER00164"/>
</dbReference>
<dbReference type="InterPro" id="IPR004433">
    <property type="entry name" value="MenaQ_synth_MenD"/>
</dbReference>
<dbReference type="SUPFAM" id="SSF52518">
    <property type="entry name" value="Thiamin diphosphate-binding fold (THDP-binding)"/>
    <property type="match status" value="2"/>
</dbReference>
<dbReference type="NCBIfam" id="TIGR00173">
    <property type="entry name" value="menD"/>
    <property type="match status" value="1"/>
</dbReference>
<keyword evidence="3 6" id="KW-0460">Magnesium</keyword>
<dbReference type="HOGENOM" id="CLU_006051_4_0_11"/>
<dbReference type="GO" id="GO:0030976">
    <property type="term" value="F:thiamine pyrophosphate binding"/>
    <property type="evidence" value="ECO:0007669"/>
    <property type="project" value="UniProtKB-UniRule"/>
</dbReference>